<proteinExistence type="predicted"/>
<dbReference type="CDD" id="cd17724">
    <property type="entry name" value="BRCT_p53bp1_rpt2"/>
    <property type="match status" value="1"/>
</dbReference>
<dbReference type="InterPro" id="IPR047249">
    <property type="entry name" value="BRCT_p53bp1-like_rpt1"/>
</dbReference>
<dbReference type="Gene3D" id="3.40.50.10190">
    <property type="entry name" value="BRCT domain"/>
    <property type="match status" value="2"/>
</dbReference>
<evidence type="ECO:0000256" key="2">
    <source>
        <dbReference type="ARBA" id="ARBA00022763"/>
    </source>
</evidence>
<dbReference type="RefSeq" id="XP_008861970.1">
    <property type="nucleotide sequence ID" value="XM_008863748.1"/>
</dbReference>
<evidence type="ECO:0000259" key="5">
    <source>
        <dbReference type="PROSITE" id="PS50172"/>
    </source>
</evidence>
<dbReference type="EMBL" id="KI913952">
    <property type="protein sequence ID" value="ETW10559.1"/>
    <property type="molecule type" value="Genomic_DNA"/>
</dbReference>
<dbReference type="InterPro" id="IPR047252">
    <property type="entry name" value="TP53BP1-like"/>
</dbReference>
<dbReference type="eggNOG" id="ENOG502S28W">
    <property type="taxonomic scope" value="Eukaryota"/>
</dbReference>
<dbReference type="GO" id="GO:0042393">
    <property type="term" value="F:histone binding"/>
    <property type="evidence" value="ECO:0007669"/>
    <property type="project" value="TreeGrafter"/>
</dbReference>
<dbReference type="STRING" id="157072.A0A024UW41"/>
<dbReference type="InterPro" id="IPR036420">
    <property type="entry name" value="BRCT_dom_sf"/>
</dbReference>
<name>A0A024UW41_9STRA</name>
<feature type="compositionally biased region" description="Polar residues" evidence="4">
    <location>
        <begin position="66"/>
        <end position="81"/>
    </location>
</feature>
<dbReference type="VEuPathDB" id="FungiDB:H310_00826"/>
<feature type="region of interest" description="Disordered" evidence="4">
    <location>
        <begin position="408"/>
        <end position="453"/>
    </location>
</feature>
<keyword evidence="3" id="KW-0539">Nucleus</keyword>
<dbReference type="PANTHER" id="PTHR15321">
    <property type="entry name" value="TUMOR SUPPRESSOR P53-BINDING PROTEIN 1"/>
    <property type="match status" value="1"/>
</dbReference>
<dbReference type="GeneID" id="20077876"/>
<evidence type="ECO:0000313" key="6">
    <source>
        <dbReference type="EMBL" id="ETW10559.1"/>
    </source>
</evidence>
<feature type="region of interest" description="Disordered" evidence="4">
    <location>
        <begin position="257"/>
        <end position="278"/>
    </location>
</feature>
<keyword evidence="2" id="KW-0227">DNA damage</keyword>
<evidence type="ECO:0000256" key="4">
    <source>
        <dbReference type="SAM" id="MobiDB-lite"/>
    </source>
</evidence>
<dbReference type="GO" id="GO:0000077">
    <property type="term" value="P:DNA damage checkpoint signaling"/>
    <property type="evidence" value="ECO:0007669"/>
    <property type="project" value="TreeGrafter"/>
</dbReference>
<dbReference type="InterPro" id="IPR001357">
    <property type="entry name" value="BRCT_dom"/>
</dbReference>
<protein>
    <recommendedName>
        <fullName evidence="5">BRCT domain-containing protein</fullName>
    </recommendedName>
</protein>
<dbReference type="SMART" id="SM00292">
    <property type="entry name" value="BRCT"/>
    <property type="match status" value="2"/>
</dbReference>
<dbReference type="OrthoDB" id="129353at2759"/>
<comment type="subcellular location">
    <subcellularLocation>
        <location evidence="1">Nucleus</location>
    </subcellularLocation>
</comment>
<feature type="domain" description="BRCT" evidence="5">
    <location>
        <begin position="459"/>
        <end position="554"/>
    </location>
</feature>
<accession>A0A024UW41</accession>
<sequence>MEGGWSRSPLETKDEKLNMSASDVYRELPYHLPRGVSQDGVPLVVASFDESIASLSPANEDDETQMQESSGANWDKTQNLESVDPPRQQTRDDTEDVSDAETHIFSDDDMELTQIIADDDIDGCDVSVNRQESLHRACHDSRNVETEGTVLLLSPSGPGGVGSTAVVKGDSIANYDATQHIFEPSAEVPSSGNAELLFLVHHDKQDIGANSIASSTTTLSSMPAAPVSTCDNDLEPSGVTYVPQSLHKSAVDSIVRETPSSTTGVVTTSTSTPLHSLPREPVFETESSSMSIDQATADPLPTAMYLHRREKDTPSAMEFHSPVEKLPVVAASFDFDEQSESSQSQSASKKRPFAYLDHDHSQSQQDSQASPPDLHRLAATTLHAAMHVQGYTSPWTRQLEDLDQKGAKMSFVTPPKPPRSSRSTPMTTSSPLASETRNVKRKAPAKDHSPIPPRTAYATRVKCFTDLHFYLSGFQDVASGQLVSQITSYGGKIVKDISQMKKVQDRCYVVATAEASRRPKTLYAMACGIPIVHPDWLAACFQSRVLVDVTGYWIPSGFSWITRRSIVHIPRQQQTIFHGLRFGIPYDTPNKKRKEYQRSIASIMKFPLEHCGAVFVKMNIARKAIEDGTVDILLTNEITPLCELAQDHSIPSVRFLWVNECLIHQKLVDTSEPNLVPDTYGSNGTLNSRVMEVILPTEAKLRLCLGEMVFVDLDNRPHDLLYHVCQVVRLDEADDGAVSIQVQVYRRNIQSGHVRSQELTPTRQVLKIEPTQVKRKASLLSYDDYQRLTYMDSSLFYMRQNT</sequence>
<dbReference type="PANTHER" id="PTHR15321:SF3">
    <property type="entry name" value="TP53-BINDING PROTEIN 1"/>
    <property type="match status" value="1"/>
</dbReference>
<dbReference type="AlphaFoldDB" id="A0A024UW41"/>
<feature type="region of interest" description="Disordered" evidence="4">
    <location>
        <begin position="54"/>
        <end position="102"/>
    </location>
</feature>
<gene>
    <name evidence="6" type="ORF">H310_00826</name>
</gene>
<evidence type="ECO:0000256" key="3">
    <source>
        <dbReference type="ARBA" id="ARBA00023242"/>
    </source>
</evidence>
<feature type="compositionally biased region" description="Low complexity" evidence="4">
    <location>
        <begin position="258"/>
        <end position="272"/>
    </location>
</feature>
<reference evidence="6" key="1">
    <citation type="submission" date="2013-12" db="EMBL/GenBank/DDBJ databases">
        <title>The Genome Sequence of Aphanomyces invadans NJM9701.</title>
        <authorList>
            <consortium name="The Broad Institute Genomics Platform"/>
            <person name="Russ C."/>
            <person name="Tyler B."/>
            <person name="van West P."/>
            <person name="Dieguez-Uribeondo J."/>
            <person name="Young S.K."/>
            <person name="Zeng Q."/>
            <person name="Gargeya S."/>
            <person name="Fitzgerald M."/>
            <person name="Abouelleil A."/>
            <person name="Alvarado L."/>
            <person name="Chapman S.B."/>
            <person name="Gainer-Dewar J."/>
            <person name="Goldberg J."/>
            <person name="Griggs A."/>
            <person name="Gujja S."/>
            <person name="Hansen M."/>
            <person name="Howarth C."/>
            <person name="Imamovic A."/>
            <person name="Ireland A."/>
            <person name="Larimer J."/>
            <person name="McCowan C."/>
            <person name="Murphy C."/>
            <person name="Pearson M."/>
            <person name="Poon T.W."/>
            <person name="Priest M."/>
            <person name="Roberts A."/>
            <person name="Saif S."/>
            <person name="Shea T."/>
            <person name="Sykes S."/>
            <person name="Wortman J."/>
            <person name="Nusbaum C."/>
            <person name="Birren B."/>
        </authorList>
    </citation>
    <scope>NUCLEOTIDE SEQUENCE [LARGE SCALE GENOMIC DNA]</scope>
    <source>
        <strain evidence="6">NJM9701</strain>
    </source>
</reference>
<dbReference type="CDD" id="cd17745">
    <property type="entry name" value="BRCT_p53bp1_rpt1"/>
    <property type="match status" value="1"/>
</dbReference>
<dbReference type="Pfam" id="PF00533">
    <property type="entry name" value="BRCT"/>
    <property type="match status" value="1"/>
</dbReference>
<dbReference type="PROSITE" id="PS50172">
    <property type="entry name" value="BRCT"/>
    <property type="match status" value="1"/>
</dbReference>
<dbReference type="GO" id="GO:0005634">
    <property type="term" value="C:nucleus"/>
    <property type="evidence" value="ECO:0007669"/>
    <property type="project" value="UniProtKB-SubCell"/>
</dbReference>
<evidence type="ECO:0000256" key="1">
    <source>
        <dbReference type="ARBA" id="ARBA00004123"/>
    </source>
</evidence>
<organism evidence="6">
    <name type="scientific">Aphanomyces invadans</name>
    <dbReference type="NCBI Taxonomy" id="157072"/>
    <lineage>
        <taxon>Eukaryota</taxon>
        <taxon>Sar</taxon>
        <taxon>Stramenopiles</taxon>
        <taxon>Oomycota</taxon>
        <taxon>Saprolegniomycetes</taxon>
        <taxon>Saprolegniales</taxon>
        <taxon>Verrucalvaceae</taxon>
        <taxon>Aphanomyces</taxon>
    </lineage>
</organism>
<dbReference type="InterPro" id="IPR047250">
    <property type="entry name" value="BRCT_p53bp1-like_rpt2"/>
</dbReference>
<dbReference type="SUPFAM" id="SSF52113">
    <property type="entry name" value="BRCT domain"/>
    <property type="match status" value="2"/>
</dbReference>
<dbReference type="GO" id="GO:0045944">
    <property type="term" value="P:positive regulation of transcription by RNA polymerase II"/>
    <property type="evidence" value="ECO:0007669"/>
    <property type="project" value="TreeGrafter"/>
</dbReference>
<feature type="compositionally biased region" description="Low complexity" evidence="4">
    <location>
        <begin position="420"/>
        <end position="431"/>
    </location>
</feature>